<accession>A0ABW2UU09</accession>
<name>A0ABW2UU09_9RHOB</name>
<organism evidence="1 2">
    <name type="scientific">Plastorhodobacter daqingensis</name>
    <dbReference type="NCBI Taxonomy" id="1387281"/>
    <lineage>
        <taxon>Bacteria</taxon>
        <taxon>Pseudomonadati</taxon>
        <taxon>Pseudomonadota</taxon>
        <taxon>Alphaproteobacteria</taxon>
        <taxon>Rhodobacterales</taxon>
        <taxon>Paracoccaceae</taxon>
        <taxon>Plastorhodobacter</taxon>
    </lineage>
</organism>
<proteinExistence type="predicted"/>
<dbReference type="RefSeq" id="WP_377406998.1">
    <property type="nucleotide sequence ID" value="NZ_JBHTFQ010000029.1"/>
</dbReference>
<gene>
    <name evidence="1" type="ORF">ACFQXB_20210</name>
</gene>
<evidence type="ECO:0000313" key="2">
    <source>
        <dbReference type="Proteomes" id="UP001596516"/>
    </source>
</evidence>
<evidence type="ECO:0000313" key="1">
    <source>
        <dbReference type="EMBL" id="MFC7706488.1"/>
    </source>
</evidence>
<protein>
    <submittedName>
        <fullName evidence="1">Uncharacterized protein</fullName>
    </submittedName>
</protein>
<dbReference type="Proteomes" id="UP001596516">
    <property type="component" value="Unassembled WGS sequence"/>
</dbReference>
<sequence>LLSPRNGRDRSRGLMLTGKGAIMPQASVTQQRLSAKELLDFGICVEGEKFEFYPTHCVTPTSLVLSYALAIAASGNAKRVLLAGFDGYPAGDPRNDETAEIFSAFQEHSDLELQSVTPTIHALKAVSVYGLL</sequence>
<dbReference type="EMBL" id="JBHTFQ010000029">
    <property type="protein sequence ID" value="MFC7706488.1"/>
    <property type="molecule type" value="Genomic_DNA"/>
</dbReference>
<feature type="non-terminal residue" evidence="1">
    <location>
        <position position="1"/>
    </location>
</feature>
<comment type="caution">
    <text evidence="1">The sequence shown here is derived from an EMBL/GenBank/DDBJ whole genome shotgun (WGS) entry which is preliminary data.</text>
</comment>
<keyword evidence="2" id="KW-1185">Reference proteome</keyword>
<reference evidence="2" key="1">
    <citation type="journal article" date="2019" name="Int. J. Syst. Evol. Microbiol.">
        <title>The Global Catalogue of Microorganisms (GCM) 10K type strain sequencing project: providing services to taxonomists for standard genome sequencing and annotation.</title>
        <authorList>
            <consortium name="The Broad Institute Genomics Platform"/>
            <consortium name="The Broad Institute Genome Sequencing Center for Infectious Disease"/>
            <person name="Wu L."/>
            <person name="Ma J."/>
        </authorList>
    </citation>
    <scope>NUCLEOTIDE SEQUENCE [LARGE SCALE GENOMIC DNA]</scope>
    <source>
        <strain evidence="2">CGMCC 1.12750</strain>
    </source>
</reference>